<accession>A0AAJ6AJL9</accession>
<organism evidence="1 2">
    <name type="scientific">Auritidibacter ignavus</name>
    <dbReference type="NCBI Taxonomy" id="678932"/>
    <lineage>
        <taxon>Bacteria</taxon>
        <taxon>Bacillati</taxon>
        <taxon>Actinomycetota</taxon>
        <taxon>Actinomycetes</taxon>
        <taxon>Micrococcales</taxon>
        <taxon>Micrococcaceae</taxon>
        <taxon>Auritidibacter</taxon>
    </lineage>
</organism>
<proteinExistence type="predicted"/>
<reference evidence="1 2" key="1">
    <citation type="submission" date="2023-03" db="EMBL/GenBank/DDBJ databases">
        <title>Complete genome sequences of several Auritidibacter ignavus strains isolated from ear infections.</title>
        <authorList>
            <person name="Baehr T."/>
            <person name="Baumhoegger A.M."/>
        </authorList>
    </citation>
    <scope>NUCLEOTIDE SEQUENCE [LARGE SCALE GENOMIC DNA]</scope>
    <source>
        <strain evidence="1 2">BABAE-6</strain>
    </source>
</reference>
<dbReference type="RefSeq" id="WP_279674338.1">
    <property type="nucleotide sequence ID" value="NZ_CP122566.1"/>
</dbReference>
<evidence type="ECO:0008006" key="3">
    <source>
        <dbReference type="Google" id="ProtNLM"/>
    </source>
</evidence>
<protein>
    <recommendedName>
        <fullName evidence="3">Major tail protein</fullName>
    </recommendedName>
</protein>
<evidence type="ECO:0000313" key="1">
    <source>
        <dbReference type="EMBL" id="WGH92093.1"/>
    </source>
</evidence>
<dbReference type="AlphaFoldDB" id="A0AAJ6AJL9"/>
<evidence type="ECO:0000313" key="2">
    <source>
        <dbReference type="Proteomes" id="UP001224674"/>
    </source>
</evidence>
<sequence length="167" mass="17991">MSETTFENTGNNEALRSLLARRWAVEVQKIGSTDNWVRVRGINSLTPGLDPNFEDTTDFDNDGWSSSEKTLQGWSLAIGYIEKVGAESNVQDPGQAILENASDKFGDASLIKVRWFERGGERAYQGVAAVQYEPQGGGTSDLGTVNVTLNGNGKREPITHPGGGTGN</sequence>
<name>A0AAJ6AJL9_9MICC</name>
<gene>
    <name evidence="1" type="ORF">QDX21_07055</name>
</gene>
<dbReference type="NCBIfam" id="NF047353">
    <property type="entry name" value="tube_lmo2291"/>
    <property type="match status" value="1"/>
</dbReference>
<dbReference type="EMBL" id="CP122566">
    <property type="protein sequence ID" value="WGH92093.1"/>
    <property type="molecule type" value="Genomic_DNA"/>
</dbReference>
<keyword evidence="2" id="KW-1185">Reference proteome</keyword>
<dbReference type="Proteomes" id="UP001224674">
    <property type="component" value="Chromosome"/>
</dbReference>